<keyword evidence="3" id="KW-0229">DNA integration</keyword>
<dbReference type="InterPro" id="IPR002104">
    <property type="entry name" value="Integrase_catalytic"/>
</dbReference>
<evidence type="ECO:0000313" key="10">
    <source>
        <dbReference type="Proteomes" id="UP000036923"/>
    </source>
</evidence>
<evidence type="ECO:0000256" key="5">
    <source>
        <dbReference type="ARBA" id="ARBA00023172"/>
    </source>
</evidence>
<comment type="similarity">
    <text evidence="2">Belongs to the 'phage' integrase family.</text>
</comment>
<dbReference type="PROSITE" id="PS51898">
    <property type="entry name" value="TYR_RECOMBINASE"/>
    <property type="match status" value="1"/>
</dbReference>
<dbReference type="Gene3D" id="1.10.150.130">
    <property type="match status" value="1"/>
</dbReference>
<proteinExistence type="inferred from homology"/>
<dbReference type="OrthoDB" id="9801717at2"/>
<evidence type="ECO:0000256" key="4">
    <source>
        <dbReference type="ARBA" id="ARBA00023125"/>
    </source>
</evidence>
<feature type="domain" description="Core-binding (CB)" evidence="8">
    <location>
        <begin position="1"/>
        <end position="55"/>
    </location>
</feature>
<evidence type="ECO:0000256" key="1">
    <source>
        <dbReference type="ARBA" id="ARBA00003283"/>
    </source>
</evidence>
<dbReference type="eggNOG" id="COG4974">
    <property type="taxonomic scope" value="Bacteria"/>
</dbReference>
<dbReference type="GO" id="GO:0006310">
    <property type="term" value="P:DNA recombination"/>
    <property type="evidence" value="ECO:0007669"/>
    <property type="project" value="UniProtKB-KW"/>
</dbReference>
<dbReference type="Gene3D" id="1.10.443.10">
    <property type="entry name" value="Intergrase catalytic core"/>
    <property type="match status" value="1"/>
</dbReference>
<dbReference type="SUPFAM" id="SSF56349">
    <property type="entry name" value="DNA breaking-rejoining enzymes"/>
    <property type="match status" value="1"/>
</dbReference>
<dbReference type="Pfam" id="PF13495">
    <property type="entry name" value="Phage_int_SAM_4"/>
    <property type="match status" value="1"/>
</dbReference>
<name>A0A0L6JIQ1_9FIRM</name>
<dbReference type="InterPro" id="IPR004107">
    <property type="entry name" value="Integrase_SAM-like_N"/>
</dbReference>
<keyword evidence="4 6" id="KW-0238">DNA-binding</keyword>
<evidence type="ECO:0000256" key="3">
    <source>
        <dbReference type="ARBA" id="ARBA00022908"/>
    </source>
</evidence>
<evidence type="ECO:0000259" key="8">
    <source>
        <dbReference type="PROSITE" id="PS51900"/>
    </source>
</evidence>
<dbReference type="InterPro" id="IPR011010">
    <property type="entry name" value="DNA_brk_join_enz"/>
</dbReference>
<accession>A0A0L6JIQ1</accession>
<dbReference type="GO" id="GO:0003677">
    <property type="term" value="F:DNA binding"/>
    <property type="evidence" value="ECO:0007669"/>
    <property type="project" value="UniProtKB-UniRule"/>
</dbReference>
<dbReference type="STRING" id="398512.Bccel_0592"/>
<dbReference type="Proteomes" id="UP000036923">
    <property type="component" value="Unassembled WGS sequence"/>
</dbReference>
<sequence length="143" mass="16668">MFSKFLEFYPDIEPENITDEQIRRYLLHIIEKLKASTSLQKQVINSIKFYYETVLGRELHKASVQRPRKTKELPVVLSREEVAEILKNVKNLKHKAILQTIYSAGLRRSELINLKVNDIEIPNCKVLYKFALNSPISAIQLTL</sequence>
<keyword evidence="5" id="KW-0233">DNA recombination</keyword>
<dbReference type="InterPro" id="IPR010998">
    <property type="entry name" value="Integrase_recombinase_N"/>
</dbReference>
<reference evidence="10" key="1">
    <citation type="submission" date="2015-07" db="EMBL/GenBank/DDBJ databases">
        <title>Near-Complete Genome Sequence of the Cellulolytic Bacterium Bacteroides (Pseudobacteroides) cellulosolvens ATCC 35603.</title>
        <authorList>
            <person name="Dassa B."/>
            <person name="Utturkar S.M."/>
            <person name="Klingeman D.M."/>
            <person name="Hurt R.A."/>
            <person name="Keller M."/>
            <person name="Xu J."/>
            <person name="Reddy Y.H.K."/>
            <person name="Borovok I."/>
            <person name="Grinberg I.R."/>
            <person name="Lamed R."/>
            <person name="Zhivin O."/>
            <person name="Bayer E.A."/>
            <person name="Brown S.D."/>
        </authorList>
    </citation>
    <scope>NUCLEOTIDE SEQUENCE [LARGE SCALE GENOMIC DNA]</scope>
    <source>
        <strain evidence="10">DSM 2933</strain>
    </source>
</reference>
<protein>
    <submittedName>
        <fullName evidence="9">Integrase family protein</fullName>
    </submittedName>
</protein>
<comment type="caution">
    <text evidence="9">The sequence shown here is derived from an EMBL/GenBank/DDBJ whole genome shotgun (WGS) entry which is preliminary data.</text>
</comment>
<evidence type="ECO:0000259" key="7">
    <source>
        <dbReference type="PROSITE" id="PS51898"/>
    </source>
</evidence>
<keyword evidence="10" id="KW-1185">Reference proteome</keyword>
<evidence type="ECO:0000256" key="2">
    <source>
        <dbReference type="ARBA" id="ARBA00008857"/>
    </source>
</evidence>
<dbReference type="InterPro" id="IPR013762">
    <property type="entry name" value="Integrase-like_cat_sf"/>
</dbReference>
<dbReference type="EMBL" id="LGTC01000001">
    <property type="protein sequence ID" value="KNY25332.1"/>
    <property type="molecule type" value="Genomic_DNA"/>
</dbReference>
<evidence type="ECO:0000313" key="9">
    <source>
        <dbReference type="EMBL" id="KNY25332.1"/>
    </source>
</evidence>
<dbReference type="InterPro" id="IPR044068">
    <property type="entry name" value="CB"/>
</dbReference>
<feature type="domain" description="Tyr recombinase" evidence="7">
    <location>
        <begin position="72"/>
        <end position="143"/>
    </location>
</feature>
<dbReference type="AlphaFoldDB" id="A0A0L6JIQ1"/>
<evidence type="ECO:0000256" key="6">
    <source>
        <dbReference type="PROSITE-ProRule" id="PRU01248"/>
    </source>
</evidence>
<dbReference type="Pfam" id="PF00589">
    <property type="entry name" value="Phage_integrase"/>
    <property type="match status" value="1"/>
</dbReference>
<comment type="function">
    <text evidence="1">Site-specific tyrosine recombinase, which acts by catalyzing the cutting and rejoining of the recombining DNA molecules.</text>
</comment>
<organism evidence="9 10">
    <name type="scientific">Pseudobacteroides cellulosolvens ATCC 35603 = DSM 2933</name>
    <dbReference type="NCBI Taxonomy" id="398512"/>
    <lineage>
        <taxon>Bacteria</taxon>
        <taxon>Bacillati</taxon>
        <taxon>Bacillota</taxon>
        <taxon>Clostridia</taxon>
        <taxon>Eubacteriales</taxon>
        <taxon>Oscillospiraceae</taxon>
        <taxon>Pseudobacteroides</taxon>
    </lineage>
</organism>
<gene>
    <name evidence="9" type="ORF">Bccel_0592</name>
</gene>
<dbReference type="GO" id="GO:0015074">
    <property type="term" value="P:DNA integration"/>
    <property type="evidence" value="ECO:0007669"/>
    <property type="project" value="UniProtKB-KW"/>
</dbReference>
<dbReference type="PROSITE" id="PS51900">
    <property type="entry name" value="CB"/>
    <property type="match status" value="1"/>
</dbReference>